<dbReference type="Pfam" id="PF00149">
    <property type="entry name" value="Metallophos"/>
    <property type="match status" value="1"/>
</dbReference>
<dbReference type="AlphaFoldDB" id="A0A813H6E8"/>
<feature type="signal peptide" evidence="3">
    <location>
        <begin position="1"/>
        <end position="22"/>
    </location>
</feature>
<name>A0A813H6E8_POLGL</name>
<dbReference type="OMA" id="WNTSEPL"/>
<dbReference type="Proteomes" id="UP000654075">
    <property type="component" value="Unassembled WGS sequence"/>
</dbReference>
<gene>
    <name evidence="5" type="ORF">PGLA1383_LOCUS49315</name>
</gene>
<feature type="chain" id="PRO_5032693640" description="Calcineurin-like phosphoesterase domain-containing protein" evidence="3">
    <location>
        <begin position="23"/>
        <end position="316"/>
    </location>
</feature>
<proteinExistence type="predicted"/>
<evidence type="ECO:0000256" key="2">
    <source>
        <dbReference type="ARBA" id="ARBA00022801"/>
    </source>
</evidence>
<dbReference type="Gene3D" id="3.60.21.10">
    <property type="match status" value="1"/>
</dbReference>
<protein>
    <recommendedName>
        <fullName evidence="4">Calcineurin-like phosphoesterase domain-containing protein</fullName>
    </recommendedName>
</protein>
<evidence type="ECO:0000313" key="6">
    <source>
        <dbReference type="Proteomes" id="UP000654075"/>
    </source>
</evidence>
<keyword evidence="6" id="KW-1185">Reference proteome</keyword>
<dbReference type="OrthoDB" id="411211at2759"/>
<feature type="domain" description="Calcineurin-like phosphoesterase" evidence="4">
    <location>
        <begin position="50"/>
        <end position="283"/>
    </location>
</feature>
<evidence type="ECO:0000256" key="1">
    <source>
        <dbReference type="ARBA" id="ARBA00022729"/>
    </source>
</evidence>
<dbReference type="SUPFAM" id="SSF56300">
    <property type="entry name" value="Metallo-dependent phosphatases"/>
    <property type="match status" value="1"/>
</dbReference>
<dbReference type="EMBL" id="CAJNNV010030760">
    <property type="protein sequence ID" value="CAE8633419.1"/>
    <property type="molecule type" value="Genomic_DNA"/>
</dbReference>
<dbReference type="InterPro" id="IPR029052">
    <property type="entry name" value="Metallo-depent_PP-like"/>
</dbReference>
<accession>A0A813H6E8</accession>
<dbReference type="InterPro" id="IPR004843">
    <property type="entry name" value="Calcineurin-like_PHP"/>
</dbReference>
<keyword evidence="1 3" id="KW-0732">Signal</keyword>
<feature type="non-terminal residue" evidence="5">
    <location>
        <position position="1"/>
    </location>
</feature>
<evidence type="ECO:0000259" key="4">
    <source>
        <dbReference type="Pfam" id="PF00149"/>
    </source>
</evidence>
<dbReference type="InterPro" id="IPR051558">
    <property type="entry name" value="Metallophosphoesterase_PAP"/>
</dbReference>
<feature type="non-terminal residue" evidence="5">
    <location>
        <position position="316"/>
    </location>
</feature>
<comment type="caution">
    <text evidence="5">The sequence shown here is derived from an EMBL/GenBank/DDBJ whole genome shotgun (WGS) entry which is preliminary data.</text>
</comment>
<reference evidence="5" key="1">
    <citation type="submission" date="2021-02" db="EMBL/GenBank/DDBJ databases">
        <authorList>
            <person name="Dougan E. K."/>
            <person name="Rhodes N."/>
            <person name="Thang M."/>
            <person name="Chan C."/>
        </authorList>
    </citation>
    <scope>NUCLEOTIDE SEQUENCE</scope>
</reference>
<sequence length="316" mass="35825">ATSASLSLSWALAPASVFRVLASTTASFGARASGLRGLWQKAPQKRKGSFLVIGDWGWDDQVHGNDILSTKCQKLIGDAMLDKSRELGDVKFIVNVGDSFYPRGVFGKDDPQWEEKWRKIYDPELRSVPWYSVYGNHDYLQDPCACSNGPEGCAQVNKDINNLDYFYMPDVNWFIEHPELDLEVVGMDLNEYEFGWNRQAPPEIQCPLDCAYTKCQTTCEWNMKYRARDAFNLFHNRSAKSAAKNMVVFSHYPTDYFWNHSHFLDGLSDRSRHHIAYFSGHRHSTDDTSTISTAPNTNWVVGGGGGWNCDSTKQGF</sequence>
<dbReference type="PANTHER" id="PTHR10161:SF14">
    <property type="entry name" value="TARTRATE-RESISTANT ACID PHOSPHATASE TYPE 5"/>
    <property type="match status" value="1"/>
</dbReference>
<organism evidence="5 6">
    <name type="scientific">Polarella glacialis</name>
    <name type="common">Dinoflagellate</name>
    <dbReference type="NCBI Taxonomy" id="89957"/>
    <lineage>
        <taxon>Eukaryota</taxon>
        <taxon>Sar</taxon>
        <taxon>Alveolata</taxon>
        <taxon>Dinophyceae</taxon>
        <taxon>Suessiales</taxon>
        <taxon>Suessiaceae</taxon>
        <taxon>Polarella</taxon>
    </lineage>
</organism>
<keyword evidence="2" id="KW-0378">Hydrolase</keyword>
<evidence type="ECO:0000313" key="5">
    <source>
        <dbReference type="EMBL" id="CAE8633419.1"/>
    </source>
</evidence>
<evidence type="ECO:0000256" key="3">
    <source>
        <dbReference type="SAM" id="SignalP"/>
    </source>
</evidence>
<dbReference type="GO" id="GO:0016787">
    <property type="term" value="F:hydrolase activity"/>
    <property type="evidence" value="ECO:0007669"/>
    <property type="project" value="UniProtKB-KW"/>
</dbReference>
<dbReference type="PANTHER" id="PTHR10161">
    <property type="entry name" value="TARTRATE-RESISTANT ACID PHOSPHATASE TYPE 5"/>
    <property type="match status" value="1"/>
</dbReference>